<feature type="region of interest" description="Disordered" evidence="1">
    <location>
        <begin position="1"/>
        <end position="61"/>
    </location>
</feature>
<gene>
    <name evidence="2" type="ORF">SMD31_21460</name>
</gene>
<keyword evidence="3" id="KW-1185">Reference proteome</keyword>
<evidence type="ECO:0000313" key="3">
    <source>
        <dbReference type="Proteomes" id="UP001271769"/>
    </source>
</evidence>
<feature type="compositionally biased region" description="Low complexity" evidence="1">
    <location>
        <begin position="14"/>
        <end position="27"/>
    </location>
</feature>
<feature type="compositionally biased region" description="Low complexity" evidence="1">
    <location>
        <begin position="50"/>
        <end position="61"/>
    </location>
</feature>
<reference evidence="2 3" key="1">
    <citation type="journal article" date="2013" name="Antonie Van Leeuwenhoek">
        <title>Dongia rigui sp. nov., isolated from freshwater of a large wetland in Korea.</title>
        <authorList>
            <person name="Baik K.S."/>
            <person name="Hwang Y.M."/>
            <person name="Choi J.S."/>
            <person name="Kwon J."/>
            <person name="Seong C.N."/>
        </authorList>
    </citation>
    <scope>NUCLEOTIDE SEQUENCE [LARGE SCALE GENOMIC DNA]</scope>
    <source>
        <strain evidence="2 3">04SU4-P</strain>
    </source>
</reference>
<dbReference type="Proteomes" id="UP001271769">
    <property type="component" value="Unassembled WGS sequence"/>
</dbReference>
<accession>A0ABU5E4R7</accession>
<feature type="compositionally biased region" description="Basic residues" evidence="1">
    <location>
        <begin position="28"/>
        <end position="40"/>
    </location>
</feature>
<name>A0ABU5E4R7_9PROT</name>
<dbReference type="RefSeq" id="WP_320503004.1">
    <property type="nucleotide sequence ID" value="NZ_JAXCLX010000006.1"/>
</dbReference>
<dbReference type="EMBL" id="JAXCLX010000006">
    <property type="protein sequence ID" value="MDY0874521.1"/>
    <property type="molecule type" value="Genomic_DNA"/>
</dbReference>
<sequence length="61" mass="6527">MTDEQPDYPEHLLPPAAEAPADAPRAARTPRPRQQRARRPRAAEGEGEGAPEAVPATEGSE</sequence>
<organism evidence="2 3">
    <name type="scientific">Dongia rigui</name>
    <dbReference type="NCBI Taxonomy" id="940149"/>
    <lineage>
        <taxon>Bacteria</taxon>
        <taxon>Pseudomonadati</taxon>
        <taxon>Pseudomonadota</taxon>
        <taxon>Alphaproteobacteria</taxon>
        <taxon>Rhodospirillales</taxon>
        <taxon>Dongiaceae</taxon>
        <taxon>Dongia</taxon>
    </lineage>
</organism>
<evidence type="ECO:0000256" key="1">
    <source>
        <dbReference type="SAM" id="MobiDB-lite"/>
    </source>
</evidence>
<protein>
    <submittedName>
        <fullName evidence="2">Uncharacterized protein</fullName>
    </submittedName>
</protein>
<evidence type="ECO:0000313" key="2">
    <source>
        <dbReference type="EMBL" id="MDY0874521.1"/>
    </source>
</evidence>
<comment type="caution">
    <text evidence="2">The sequence shown here is derived from an EMBL/GenBank/DDBJ whole genome shotgun (WGS) entry which is preliminary data.</text>
</comment>
<proteinExistence type="predicted"/>